<dbReference type="GO" id="GO:0000160">
    <property type="term" value="P:phosphorelay signal transduction system"/>
    <property type="evidence" value="ECO:0007669"/>
    <property type="project" value="UniProtKB-KW"/>
</dbReference>
<keyword evidence="9" id="KW-0902">Two-component regulatory system</keyword>
<feature type="transmembrane region" description="Helical" evidence="12">
    <location>
        <begin position="50"/>
        <end position="67"/>
    </location>
</feature>
<dbReference type="SMART" id="SM00086">
    <property type="entry name" value="PAC"/>
    <property type="match status" value="6"/>
</dbReference>
<dbReference type="CDD" id="cd00130">
    <property type="entry name" value="PAS"/>
    <property type="match status" value="6"/>
</dbReference>
<evidence type="ECO:0000256" key="7">
    <source>
        <dbReference type="ARBA" id="ARBA00022840"/>
    </source>
</evidence>
<protein>
    <submittedName>
        <fullName evidence="17">PAS domain S-box protein</fullName>
    </submittedName>
</protein>
<dbReference type="InterPro" id="IPR035965">
    <property type="entry name" value="PAS-like_dom_sf"/>
</dbReference>
<evidence type="ECO:0000259" key="14">
    <source>
        <dbReference type="PROSITE" id="PS50113"/>
    </source>
</evidence>
<dbReference type="InterPro" id="IPR035919">
    <property type="entry name" value="EAL_sf"/>
</dbReference>
<dbReference type="InterPro" id="IPR025201">
    <property type="entry name" value="KdpD_TM"/>
</dbReference>
<dbReference type="Pfam" id="PF00563">
    <property type="entry name" value="EAL"/>
    <property type="match status" value="1"/>
</dbReference>
<dbReference type="InterPro" id="IPR052155">
    <property type="entry name" value="Biofilm_reg_signaling"/>
</dbReference>
<feature type="transmembrane region" description="Helical" evidence="12">
    <location>
        <begin position="97"/>
        <end position="117"/>
    </location>
</feature>
<dbReference type="CDD" id="cd01948">
    <property type="entry name" value="EAL"/>
    <property type="match status" value="1"/>
</dbReference>
<dbReference type="Gene3D" id="3.20.20.450">
    <property type="entry name" value="EAL domain"/>
    <property type="match status" value="1"/>
</dbReference>
<dbReference type="PANTHER" id="PTHR44757">
    <property type="entry name" value="DIGUANYLATE CYCLASE DGCP"/>
    <property type="match status" value="1"/>
</dbReference>
<evidence type="ECO:0000256" key="1">
    <source>
        <dbReference type="ARBA" id="ARBA00004141"/>
    </source>
</evidence>
<feature type="domain" description="PAS" evidence="13">
    <location>
        <begin position="582"/>
        <end position="652"/>
    </location>
</feature>
<keyword evidence="3" id="KW-0808">Transferase</keyword>
<dbReference type="Gene3D" id="3.30.70.270">
    <property type="match status" value="1"/>
</dbReference>
<dbReference type="NCBIfam" id="TIGR00254">
    <property type="entry name" value="GGDEF"/>
    <property type="match status" value="1"/>
</dbReference>
<dbReference type="InterPro" id="IPR000014">
    <property type="entry name" value="PAS"/>
</dbReference>
<dbReference type="InterPro" id="IPR000160">
    <property type="entry name" value="GGDEF_dom"/>
</dbReference>
<feature type="domain" description="PAC" evidence="14">
    <location>
        <begin position="278"/>
        <end position="330"/>
    </location>
</feature>
<evidence type="ECO:0000256" key="11">
    <source>
        <dbReference type="SAM" id="Coils"/>
    </source>
</evidence>
<evidence type="ECO:0000256" key="4">
    <source>
        <dbReference type="ARBA" id="ARBA00022692"/>
    </source>
</evidence>
<dbReference type="NCBIfam" id="TIGR00229">
    <property type="entry name" value="sensory_box"/>
    <property type="match status" value="6"/>
</dbReference>
<dbReference type="EMBL" id="RFAR01000022">
    <property type="protein sequence ID" value="RMC99748.1"/>
    <property type="molecule type" value="Genomic_DNA"/>
</dbReference>
<feature type="domain" description="GGDEF" evidence="16">
    <location>
        <begin position="985"/>
        <end position="1118"/>
    </location>
</feature>
<comment type="subcellular location">
    <subcellularLocation>
        <location evidence="1">Membrane</location>
        <topology evidence="1">Multi-pass membrane protein</topology>
    </subcellularLocation>
</comment>
<feature type="domain" description="PAS" evidence="13">
    <location>
        <begin position="459"/>
        <end position="531"/>
    </location>
</feature>
<feature type="domain" description="PAC" evidence="14">
    <location>
        <begin position="535"/>
        <end position="588"/>
    </location>
</feature>
<dbReference type="PANTHER" id="PTHR44757:SF2">
    <property type="entry name" value="BIOFILM ARCHITECTURE MAINTENANCE PROTEIN MBAA"/>
    <property type="match status" value="1"/>
</dbReference>
<evidence type="ECO:0000259" key="13">
    <source>
        <dbReference type="PROSITE" id="PS50112"/>
    </source>
</evidence>
<dbReference type="PROSITE" id="PS50887">
    <property type="entry name" value="GGDEF"/>
    <property type="match status" value="1"/>
</dbReference>
<dbReference type="GO" id="GO:0016020">
    <property type="term" value="C:membrane"/>
    <property type="evidence" value="ECO:0007669"/>
    <property type="project" value="UniProtKB-SubCell"/>
</dbReference>
<dbReference type="Pfam" id="PF08448">
    <property type="entry name" value="PAS_4"/>
    <property type="match status" value="1"/>
</dbReference>
<reference evidence="17 18" key="1">
    <citation type="submission" date="2018-10" db="EMBL/GenBank/DDBJ databases">
        <title>Draft genome sequence of Aquitalea MWU14-2217 isolated from a wild cranberry bog in Provincetown, Massachusetts.</title>
        <authorList>
            <person name="Ebadzadsahrai G."/>
            <person name="Soby S."/>
        </authorList>
    </citation>
    <scope>NUCLEOTIDE SEQUENCE [LARGE SCALE GENOMIC DNA]</scope>
    <source>
        <strain evidence="17 18">MWU14-2217</strain>
    </source>
</reference>
<dbReference type="Gene3D" id="1.20.120.620">
    <property type="entry name" value="Backbone structure of the membrane domain of e. Coli histidine kinase receptor kdpd"/>
    <property type="match status" value="1"/>
</dbReference>
<evidence type="ECO:0000256" key="12">
    <source>
        <dbReference type="SAM" id="Phobius"/>
    </source>
</evidence>
<evidence type="ECO:0000256" key="6">
    <source>
        <dbReference type="ARBA" id="ARBA00022777"/>
    </source>
</evidence>
<organism evidence="17 18">
    <name type="scientific">Aquitalea palustris</name>
    <dbReference type="NCBI Taxonomy" id="2480983"/>
    <lineage>
        <taxon>Bacteria</taxon>
        <taxon>Pseudomonadati</taxon>
        <taxon>Pseudomonadota</taxon>
        <taxon>Betaproteobacteria</taxon>
        <taxon>Neisseriales</taxon>
        <taxon>Chromobacteriaceae</taxon>
        <taxon>Aquitalea</taxon>
    </lineage>
</organism>
<feature type="coiled-coil region" evidence="11">
    <location>
        <begin position="314"/>
        <end position="341"/>
    </location>
</feature>
<evidence type="ECO:0000256" key="2">
    <source>
        <dbReference type="ARBA" id="ARBA00022553"/>
    </source>
</evidence>
<accession>A0A454JKE2</accession>
<feature type="domain" description="EAL" evidence="15">
    <location>
        <begin position="1127"/>
        <end position="1381"/>
    </location>
</feature>
<dbReference type="Pfam" id="PF13426">
    <property type="entry name" value="PAS_9"/>
    <property type="match status" value="1"/>
</dbReference>
<dbReference type="Proteomes" id="UP000274139">
    <property type="component" value="Unassembled WGS sequence"/>
</dbReference>
<keyword evidence="5" id="KW-0547">Nucleotide-binding</keyword>
<keyword evidence="11" id="KW-0175">Coiled coil</keyword>
<dbReference type="SMART" id="SM00091">
    <property type="entry name" value="PAS"/>
    <property type="match status" value="5"/>
</dbReference>
<feature type="transmembrane region" description="Helical" evidence="12">
    <location>
        <begin position="175"/>
        <end position="195"/>
    </location>
</feature>
<dbReference type="Pfam" id="PF13493">
    <property type="entry name" value="DUF4118"/>
    <property type="match status" value="1"/>
</dbReference>
<dbReference type="InterPro" id="IPR001610">
    <property type="entry name" value="PAC"/>
</dbReference>
<proteinExistence type="predicted"/>
<evidence type="ECO:0000256" key="10">
    <source>
        <dbReference type="ARBA" id="ARBA00023136"/>
    </source>
</evidence>
<dbReference type="InterPro" id="IPR029787">
    <property type="entry name" value="Nucleotide_cyclase"/>
</dbReference>
<evidence type="ECO:0000259" key="15">
    <source>
        <dbReference type="PROSITE" id="PS50883"/>
    </source>
</evidence>
<dbReference type="CDD" id="cd01949">
    <property type="entry name" value="GGDEF"/>
    <property type="match status" value="1"/>
</dbReference>
<evidence type="ECO:0000313" key="18">
    <source>
        <dbReference type="Proteomes" id="UP000274139"/>
    </source>
</evidence>
<keyword evidence="2" id="KW-0597">Phosphoprotein</keyword>
<dbReference type="SMART" id="SM00052">
    <property type="entry name" value="EAL"/>
    <property type="match status" value="1"/>
</dbReference>
<feature type="domain" description="PAS" evidence="13">
    <location>
        <begin position="828"/>
        <end position="874"/>
    </location>
</feature>
<dbReference type="FunFam" id="3.30.70.270:FF:000001">
    <property type="entry name" value="Diguanylate cyclase domain protein"/>
    <property type="match status" value="1"/>
</dbReference>
<evidence type="ECO:0000313" key="17">
    <source>
        <dbReference type="EMBL" id="RMC99748.1"/>
    </source>
</evidence>
<evidence type="ECO:0000256" key="5">
    <source>
        <dbReference type="ARBA" id="ARBA00022741"/>
    </source>
</evidence>
<dbReference type="InterPro" id="IPR000700">
    <property type="entry name" value="PAS-assoc_C"/>
</dbReference>
<comment type="caution">
    <text evidence="17">The sequence shown here is derived from an EMBL/GenBank/DDBJ whole genome shotgun (WGS) entry which is preliminary data.</text>
</comment>
<feature type="domain" description="PAC" evidence="14">
    <location>
        <begin position="901"/>
        <end position="953"/>
    </location>
</feature>
<gene>
    <name evidence="17" type="ORF">EAY64_06455</name>
</gene>
<dbReference type="SMART" id="SM00267">
    <property type="entry name" value="GGDEF"/>
    <property type="match status" value="1"/>
</dbReference>
<dbReference type="SUPFAM" id="SSF55785">
    <property type="entry name" value="PYP-like sensor domain (PAS domain)"/>
    <property type="match status" value="6"/>
</dbReference>
<evidence type="ECO:0000256" key="3">
    <source>
        <dbReference type="ARBA" id="ARBA00022679"/>
    </source>
</evidence>
<dbReference type="InterPro" id="IPR013656">
    <property type="entry name" value="PAS_4"/>
</dbReference>
<dbReference type="PROSITE" id="PS50113">
    <property type="entry name" value="PAC"/>
    <property type="match status" value="4"/>
</dbReference>
<keyword evidence="10 12" id="KW-0472">Membrane</keyword>
<feature type="domain" description="PAC" evidence="14">
    <location>
        <begin position="406"/>
        <end position="458"/>
    </location>
</feature>
<keyword evidence="4 12" id="KW-0812">Transmembrane</keyword>
<dbReference type="Pfam" id="PF00989">
    <property type="entry name" value="PAS"/>
    <property type="match status" value="1"/>
</dbReference>
<dbReference type="InterPro" id="IPR013767">
    <property type="entry name" value="PAS_fold"/>
</dbReference>
<evidence type="ECO:0000256" key="8">
    <source>
        <dbReference type="ARBA" id="ARBA00022989"/>
    </source>
</evidence>
<name>A0A454JKE2_9NEIS</name>
<dbReference type="SUPFAM" id="SSF55073">
    <property type="entry name" value="Nucleotide cyclase"/>
    <property type="match status" value="1"/>
</dbReference>
<dbReference type="InterPro" id="IPR013655">
    <property type="entry name" value="PAS_fold_3"/>
</dbReference>
<sequence>MVGMVASVRNRFIRLVVIAYGVLAMLWILLSDSLLSLLADADTMRQLSTYKGGVFVLITTIMLYFSLRAVPAAEPSPVAGLLENWAERMGHGRIAPWLGYLLAVLLALAVLALRHLLPISVYQRPMLIMFMFPIILSALLGGLGPGLLATALTVAGVDWLATPHFHSSAAEPFTTLQWGFLALCGAAVSLFSGLLRQLAKRNETHRNLLEAVVTGTSDAIFVKDRQGRYLMVNAAAARMVGREVSAIIGEDDRALFDAASAAELMALDDAIMHDGKLHTHEEFLRLQDGSELVFQVSKGPVFGADGQVVGLFGISRDISRHKQAEQELQESEAALRAAQRLAGIGNWSWDLASDQHVWSSEVYHLYGRSPALPPAVYPEVREYFTAESWAVLSALVQQCLQDGQPYQCDAEVLRPDGEQRWITVRGEAVQDSTGRLLRLQGTVQDISERMRLTLQIRSSERRLQQVVEATSDGFWDWDLRSGHVYRSARYYALTGYRPEDDTHDIGFFKQLLLPDDLDVWQQALQAHLRGETSLMEFDVRLITRTGELRWVRVCGRAVERNDIGEVQRLVGTLSDITERRRLDEDLRFVLNEAGDAIWIADEQGQYLFANPSACRMTGHDQAQLQQMHLADLLAPASQPALPTHLRQLEQQRFIRSEWMLRRVDGSEVLAELTTVHMQDGRYMAFGRDLTEKKLAEQTLLQREQQLARVLEGSDQGYWDWNVQTDDFQVSQRWKEMLGYPPDSGGITRQVWQGHIHPEDYPQVEMALQRHLAGQTPAYEMEMRCRSQAGGWRWILSRGRVVELDGQGRPLMMSGTHTDITEHKIYALAQKEAAIVFDSSYEGIMVVSPTGLMTKVNAAFTRITGYHEEEAIGRSPAILSSGQHGPAFYQELWSMVRQHDFWRGEIWNRRKNGDLYAELLSISVVRDQFGQIQHYIGIFSDITQLKAHEAELNRIANFDPLTGVPNRRLLSDRLEQALIHSRRSGKPCAVCFLDLDGFKVVNDLHGHEAGDQLLIAVTERLKSVLRADDTLARLGGDEFVLLLSGLESNDQCIPVLDRVLSAVRQEVSLDTATICTSASVGVTLYPLDDADADTLLRHADQAMYQAKTSGKNRYQLFDPESDRKAQLHRRTLESLGQALQQQQFLLYYQPKVDLGSGRIIGVEALIRWQHPERGLLAPAAFLPTLQGSELETAFGRWVLDEGVAQAARWQEQGLDMAISINVSANYLLHADFYLHLQQALQRYPLLQPSLLELEVLESAALADMDQALAVLQQCRALGVHFALDDFGTGYSSLTYLRKLPLDTLKIDQSFVSGMLEDADDLGIVASVIQLAEVFQRQVIAEGVETMAHGAVLLQMGCQLVQGYGIARPMPAAELDEWCRQWQLQGLWRQLGDGPVI</sequence>
<feature type="transmembrane region" description="Helical" evidence="12">
    <location>
        <begin position="129"/>
        <end position="155"/>
    </location>
</feature>
<dbReference type="GO" id="GO:0016301">
    <property type="term" value="F:kinase activity"/>
    <property type="evidence" value="ECO:0007669"/>
    <property type="project" value="UniProtKB-KW"/>
</dbReference>
<evidence type="ECO:0000259" key="16">
    <source>
        <dbReference type="PROSITE" id="PS50887"/>
    </source>
</evidence>
<dbReference type="Pfam" id="PF00990">
    <property type="entry name" value="GGDEF"/>
    <property type="match status" value="1"/>
</dbReference>
<dbReference type="Pfam" id="PF08447">
    <property type="entry name" value="PAS_3"/>
    <property type="match status" value="3"/>
</dbReference>
<dbReference type="PROSITE" id="PS50112">
    <property type="entry name" value="PAS"/>
    <property type="match status" value="4"/>
</dbReference>
<keyword evidence="7" id="KW-0067">ATP-binding</keyword>
<feature type="domain" description="PAS" evidence="13">
    <location>
        <begin position="205"/>
        <end position="250"/>
    </location>
</feature>
<dbReference type="SUPFAM" id="SSF141868">
    <property type="entry name" value="EAL domain-like"/>
    <property type="match status" value="1"/>
</dbReference>
<dbReference type="Gene3D" id="2.10.70.100">
    <property type="match status" value="1"/>
</dbReference>
<dbReference type="InterPro" id="IPR001633">
    <property type="entry name" value="EAL_dom"/>
</dbReference>
<dbReference type="PROSITE" id="PS50883">
    <property type="entry name" value="EAL"/>
    <property type="match status" value="1"/>
</dbReference>
<keyword evidence="6" id="KW-0418">Kinase</keyword>
<dbReference type="InterPro" id="IPR043128">
    <property type="entry name" value="Rev_trsase/Diguanyl_cyclase"/>
</dbReference>
<dbReference type="InterPro" id="IPR038318">
    <property type="entry name" value="KdpD_sf"/>
</dbReference>
<dbReference type="GO" id="GO:0005524">
    <property type="term" value="F:ATP binding"/>
    <property type="evidence" value="ECO:0007669"/>
    <property type="project" value="UniProtKB-KW"/>
</dbReference>
<evidence type="ECO:0000256" key="9">
    <source>
        <dbReference type="ARBA" id="ARBA00023012"/>
    </source>
</evidence>
<dbReference type="GO" id="GO:0006355">
    <property type="term" value="P:regulation of DNA-templated transcription"/>
    <property type="evidence" value="ECO:0007669"/>
    <property type="project" value="InterPro"/>
</dbReference>
<feature type="transmembrane region" description="Helical" evidence="12">
    <location>
        <begin position="12"/>
        <end position="30"/>
    </location>
</feature>
<keyword evidence="8 12" id="KW-1133">Transmembrane helix</keyword>
<dbReference type="Gene3D" id="3.30.450.20">
    <property type="entry name" value="PAS domain"/>
    <property type="match status" value="6"/>
</dbReference>
<keyword evidence="18" id="KW-1185">Reference proteome</keyword>